<sequence>MQMTSRQTSKLRIRVGSKQQDKILNSPPLEYPCYGQGNEGYHQLRVDCNILKEIQARSWVGFGKSRRTVVVTKCLQEVRSRIP</sequence>
<comment type="caution">
    <text evidence="1">The sequence shown here is derived from an EMBL/GenBank/DDBJ whole genome shotgun (WGS) entry which is preliminary data.</text>
</comment>
<evidence type="ECO:0000313" key="2">
    <source>
        <dbReference type="Proteomes" id="UP001341840"/>
    </source>
</evidence>
<proteinExistence type="predicted"/>
<keyword evidence="2" id="KW-1185">Reference proteome</keyword>
<name>A0ABU6QMV9_9FABA</name>
<protein>
    <submittedName>
        <fullName evidence="1">Uncharacterized protein</fullName>
    </submittedName>
</protein>
<dbReference type="Proteomes" id="UP001341840">
    <property type="component" value="Unassembled WGS sequence"/>
</dbReference>
<evidence type="ECO:0000313" key="1">
    <source>
        <dbReference type="EMBL" id="MED6112761.1"/>
    </source>
</evidence>
<gene>
    <name evidence="1" type="ORF">PIB30_064561</name>
</gene>
<accession>A0ABU6QMV9</accession>
<reference evidence="1 2" key="1">
    <citation type="journal article" date="2023" name="Plants (Basel)">
        <title>Bridging the Gap: Combining Genomics and Transcriptomics Approaches to Understand Stylosanthes scabra, an Orphan Legume from the Brazilian Caatinga.</title>
        <authorList>
            <person name="Ferreira-Neto J.R.C."/>
            <person name="da Silva M.D."/>
            <person name="Binneck E."/>
            <person name="de Melo N.F."/>
            <person name="da Silva R.H."/>
            <person name="de Melo A.L.T.M."/>
            <person name="Pandolfi V."/>
            <person name="Bustamante F.O."/>
            <person name="Brasileiro-Vidal A.C."/>
            <person name="Benko-Iseppon A.M."/>
        </authorList>
    </citation>
    <scope>NUCLEOTIDE SEQUENCE [LARGE SCALE GENOMIC DNA]</scope>
    <source>
        <tissue evidence="1">Leaves</tissue>
    </source>
</reference>
<dbReference type="EMBL" id="JASCZI010000631">
    <property type="protein sequence ID" value="MED6112761.1"/>
    <property type="molecule type" value="Genomic_DNA"/>
</dbReference>
<organism evidence="1 2">
    <name type="scientific">Stylosanthes scabra</name>
    <dbReference type="NCBI Taxonomy" id="79078"/>
    <lineage>
        <taxon>Eukaryota</taxon>
        <taxon>Viridiplantae</taxon>
        <taxon>Streptophyta</taxon>
        <taxon>Embryophyta</taxon>
        <taxon>Tracheophyta</taxon>
        <taxon>Spermatophyta</taxon>
        <taxon>Magnoliopsida</taxon>
        <taxon>eudicotyledons</taxon>
        <taxon>Gunneridae</taxon>
        <taxon>Pentapetalae</taxon>
        <taxon>rosids</taxon>
        <taxon>fabids</taxon>
        <taxon>Fabales</taxon>
        <taxon>Fabaceae</taxon>
        <taxon>Papilionoideae</taxon>
        <taxon>50 kb inversion clade</taxon>
        <taxon>dalbergioids sensu lato</taxon>
        <taxon>Dalbergieae</taxon>
        <taxon>Pterocarpus clade</taxon>
        <taxon>Stylosanthes</taxon>
    </lineage>
</organism>